<dbReference type="SUPFAM" id="SSF52540">
    <property type="entry name" value="P-loop containing nucleoside triphosphate hydrolases"/>
    <property type="match status" value="1"/>
</dbReference>
<comment type="function">
    <text evidence="4">A 50S ribosomal subunit assembly protein with GTPase activity, required for 50S subunit assembly at low temperatures, may also play a role in translation. Binds GTP and analogs. Binds the 70S ribosome between the 30S and 50S subunits, in a similar position as ribosome-bound EF-G; it contacts a number of ribosomal proteins, both rRNAs and the A-site tRNA.</text>
</comment>
<comment type="subcellular location">
    <subcellularLocation>
        <location evidence="4">Cytoplasm</location>
    </subcellularLocation>
    <text evidence="4">Binds to ribosomes.</text>
</comment>
<evidence type="ECO:0000259" key="5">
    <source>
        <dbReference type="PROSITE" id="PS51722"/>
    </source>
</evidence>
<dbReference type="GO" id="GO:0019843">
    <property type="term" value="F:rRNA binding"/>
    <property type="evidence" value="ECO:0007669"/>
    <property type="project" value="UniProtKB-KW"/>
</dbReference>
<dbReference type="Pfam" id="PF00679">
    <property type="entry name" value="EFG_C"/>
    <property type="match status" value="1"/>
</dbReference>
<dbReference type="PRINTS" id="PR00315">
    <property type="entry name" value="ELONGATNFCT"/>
</dbReference>
<comment type="caution">
    <text evidence="6">The sequence shown here is derived from an EMBL/GenBank/DDBJ whole genome shotgun (WGS) entry which is preliminary data.</text>
</comment>
<protein>
    <recommendedName>
        <fullName evidence="4">Large ribosomal subunit assembly factor BipA</fullName>
        <ecNumber evidence="4">3.6.5.-</ecNumber>
    </recommendedName>
    <alternativeName>
        <fullName evidence="4">GTP-binding protein BipA</fullName>
    </alternativeName>
</protein>
<dbReference type="GO" id="GO:0005829">
    <property type="term" value="C:cytosol"/>
    <property type="evidence" value="ECO:0007669"/>
    <property type="project" value="TreeGrafter"/>
</dbReference>
<dbReference type="FunFam" id="3.30.70.870:FF:000003">
    <property type="entry name" value="GTP-binding protein TypA"/>
    <property type="match status" value="1"/>
</dbReference>
<keyword evidence="1 4" id="KW-0547">Nucleotide-binding</keyword>
<comment type="catalytic activity">
    <reaction evidence="3 4">
        <text>GTP + H2O = GDP + phosphate + H(+)</text>
        <dbReference type="Rhea" id="RHEA:19669"/>
        <dbReference type="ChEBI" id="CHEBI:15377"/>
        <dbReference type="ChEBI" id="CHEBI:15378"/>
        <dbReference type="ChEBI" id="CHEBI:37565"/>
        <dbReference type="ChEBI" id="CHEBI:43474"/>
        <dbReference type="ChEBI" id="CHEBI:58189"/>
    </reaction>
</comment>
<dbReference type="InterPro" id="IPR000795">
    <property type="entry name" value="T_Tr_GTP-bd_dom"/>
</dbReference>
<dbReference type="GO" id="GO:0009409">
    <property type="term" value="P:response to cold"/>
    <property type="evidence" value="ECO:0007669"/>
    <property type="project" value="UniProtKB-ARBA"/>
</dbReference>
<dbReference type="HAMAP" id="MF_00849">
    <property type="entry name" value="BipA"/>
    <property type="match status" value="1"/>
</dbReference>
<dbReference type="Gene3D" id="3.30.70.870">
    <property type="entry name" value="Elongation Factor G (Translational Gtpase), domain 3"/>
    <property type="match status" value="1"/>
</dbReference>
<comment type="subunit">
    <text evidence="4">Monomer.</text>
</comment>
<dbReference type="FunFam" id="3.30.70.240:FF:000002">
    <property type="entry name" value="GTP-binding protein TypA"/>
    <property type="match status" value="1"/>
</dbReference>
<dbReference type="InterPro" id="IPR047043">
    <property type="entry name" value="BipA_III"/>
</dbReference>
<evidence type="ECO:0000313" key="7">
    <source>
        <dbReference type="Proteomes" id="UP000269708"/>
    </source>
</evidence>
<dbReference type="InterPro" id="IPR047042">
    <property type="entry name" value="BipA_II"/>
</dbReference>
<dbReference type="InterPro" id="IPR048876">
    <property type="entry name" value="BipA_C"/>
</dbReference>
<dbReference type="InterPro" id="IPR047041">
    <property type="entry name" value="BipA_GTP-bd_dom"/>
</dbReference>
<dbReference type="GO" id="GO:0003924">
    <property type="term" value="F:GTPase activity"/>
    <property type="evidence" value="ECO:0007669"/>
    <property type="project" value="UniProtKB-UniRule"/>
</dbReference>
<dbReference type="Gene3D" id="3.40.50.300">
    <property type="entry name" value="P-loop containing nucleotide triphosphate hydrolases"/>
    <property type="match status" value="1"/>
</dbReference>
<dbReference type="CDD" id="cd01891">
    <property type="entry name" value="TypA_BipA"/>
    <property type="match status" value="1"/>
</dbReference>
<dbReference type="SMART" id="SM00838">
    <property type="entry name" value="EFG_C"/>
    <property type="match status" value="1"/>
</dbReference>
<organism evidence="6 7">
    <name type="scientific">Vulcaniibacterium tengchongense</name>
    <dbReference type="NCBI Taxonomy" id="1273429"/>
    <lineage>
        <taxon>Bacteria</taxon>
        <taxon>Pseudomonadati</taxon>
        <taxon>Pseudomonadota</taxon>
        <taxon>Gammaproteobacteria</taxon>
        <taxon>Lysobacterales</taxon>
        <taxon>Lysobacteraceae</taxon>
        <taxon>Vulcaniibacterium</taxon>
    </lineage>
</organism>
<dbReference type="OrthoDB" id="9801472at2"/>
<dbReference type="EC" id="3.6.5.-" evidence="4"/>
<reference evidence="6 7" key="1">
    <citation type="submission" date="2018-11" db="EMBL/GenBank/DDBJ databases">
        <title>Genomic Encyclopedia of Type Strains, Phase IV (KMG-IV): sequencing the most valuable type-strain genomes for metagenomic binning, comparative biology and taxonomic classification.</title>
        <authorList>
            <person name="Goeker M."/>
        </authorList>
    </citation>
    <scope>NUCLEOTIDE SEQUENCE [LARGE SCALE GENOMIC DNA]</scope>
    <source>
        <strain evidence="6 7">DSM 25623</strain>
    </source>
</reference>
<dbReference type="Pfam" id="PF03144">
    <property type="entry name" value="GTP_EFTU_D2"/>
    <property type="match status" value="1"/>
</dbReference>
<dbReference type="PROSITE" id="PS51722">
    <property type="entry name" value="G_TR_2"/>
    <property type="match status" value="1"/>
</dbReference>
<dbReference type="Proteomes" id="UP000269708">
    <property type="component" value="Unassembled WGS sequence"/>
</dbReference>
<dbReference type="GO" id="GO:1990904">
    <property type="term" value="C:ribonucleoprotein complex"/>
    <property type="evidence" value="ECO:0007669"/>
    <property type="project" value="TreeGrafter"/>
</dbReference>
<keyword evidence="4" id="KW-0690">Ribosome biogenesis</keyword>
<dbReference type="InterPro" id="IPR009000">
    <property type="entry name" value="Transl_B-barrel_sf"/>
</dbReference>
<dbReference type="InterPro" id="IPR005225">
    <property type="entry name" value="Small_GTP-bd"/>
</dbReference>
<evidence type="ECO:0000313" key="6">
    <source>
        <dbReference type="EMBL" id="RPE77325.1"/>
    </source>
</evidence>
<dbReference type="GO" id="GO:0043022">
    <property type="term" value="F:ribosome binding"/>
    <property type="evidence" value="ECO:0007669"/>
    <property type="project" value="UniProtKB-UniRule"/>
</dbReference>
<dbReference type="Gene3D" id="2.40.50.250">
    <property type="entry name" value="bipa protein"/>
    <property type="match status" value="1"/>
</dbReference>
<keyword evidence="4" id="KW-0378">Hydrolase</keyword>
<dbReference type="GO" id="GO:0010467">
    <property type="term" value="P:gene expression"/>
    <property type="evidence" value="ECO:0007669"/>
    <property type="project" value="UniProtKB-ARBA"/>
</dbReference>
<dbReference type="NCBIfam" id="TIGR01394">
    <property type="entry name" value="TypA_BipA"/>
    <property type="match status" value="1"/>
</dbReference>
<comment type="similarity">
    <text evidence="4">Belongs to the TRAFAC class translation factor GTPase superfamily. Classic translation factor GTPase family. BipA subfamily.</text>
</comment>
<dbReference type="GO" id="GO:0097216">
    <property type="term" value="F:guanosine tetraphosphate binding"/>
    <property type="evidence" value="ECO:0007669"/>
    <property type="project" value="UniProtKB-ARBA"/>
</dbReference>
<dbReference type="CDD" id="cd16263">
    <property type="entry name" value="BipA_III"/>
    <property type="match status" value="1"/>
</dbReference>
<dbReference type="Gene3D" id="2.40.30.10">
    <property type="entry name" value="Translation factors"/>
    <property type="match status" value="1"/>
</dbReference>
<evidence type="ECO:0000256" key="4">
    <source>
        <dbReference type="HAMAP-Rule" id="MF_00849"/>
    </source>
</evidence>
<evidence type="ECO:0000256" key="2">
    <source>
        <dbReference type="ARBA" id="ARBA00023134"/>
    </source>
</evidence>
<dbReference type="CDD" id="cd03710">
    <property type="entry name" value="BipA_TypA_C"/>
    <property type="match status" value="1"/>
</dbReference>
<feature type="binding site" evidence="4">
    <location>
        <begin position="135"/>
        <end position="138"/>
    </location>
    <ligand>
        <name>GTP</name>
        <dbReference type="ChEBI" id="CHEBI:37565"/>
    </ligand>
</feature>
<dbReference type="GO" id="GO:0000049">
    <property type="term" value="F:tRNA binding"/>
    <property type="evidence" value="ECO:0007669"/>
    <property type="project" value="UniProtKB-KW"/>
</dbReference>
<dbReference type="Pfam" id="PF00009">
    <property type="entry name" value="GTP_EFTU"/>
    <property type="match status" value="1"/>
</dbReference>
<dbReference type="FunFam" id="3.40.50.300:FF:000055">
    <property type="entry name" value="GTP-binding protein TypA"/>
    <property type="match status" value="1"/>
</dbReference>
<dbReference type="FunFam" id="2.40.50.250:FF:000001">
    <property type="entry name" value="GTP-binding protein TypA"/>
    <property type="match status" value="1"/>
</dbReference>
<proteinExistence type="inferred from homology"/>
<dbReference type="InterPro" id="IPR004161">
    <property type="entry name" value="EFTu-like_2"/>
</dbReference>
<feature type="binding site" evidence="4">
    <location>
        <begin position="16"/>
        <end position="21"/>
    </location>
    <ligand>
        <name>GTP</name>
        <dbReference type="ChEBI" id="CHEBI:37565"/>
    </ligand>
</feature>
<dbReference type="Pfam" id="PF21018">
    <property type="entry name" value="BipA_C"/>
    <property type="match status" value="1"/>
</dbReference>
<name>A0A3N4V7H7_9GAMM</name>
<evidence type="ECO:0000256" key="1">
    <source>
        <dbReference type="ARBA" id="ARBA00022741"/>
    </source>
</evidence>
<dbReference type="AlphaFoldDB" id="A0A3N4V7H7"/>
<sequence length="616" mass="68099">MSIERLRNIAIVAHVDHGKTTLVDQLLKQSGTLSERAVVPERVMDSNDLEKERGITILSKNTAIRWTHPNTGEQWRINIVDTPGHADFGGEVERVLSMVDSVLILVDAMDGPMPQTRFVTQKAFAMGFKPIVVVNKVDRPGARPSWVLDQTFDLFDRLGATDEQLDFPVVYASGLQGYAGLTEDVRGGDMTPLFEAICQHVPAPPVDPDGPFQMRVTSLDYNNYVGVIGVGRIQRGKVRTNQPVTVISAADGKPRNAKVLQVLGFMGLERIEVPEAQAGDIIAFSGIEGIGISDTLCDPSAVEQLPVLTVDEPTISMTFQVNDSPFAGHKDRSGGKFLTSRQLRDRLMRETQHNVALKVEDTADADKFKVSGRGELHLSILIENMRREGYELAVSRPEVIVREIDGVLQEPYEQLVVDLEEQYQGGVMSRLGERKALLQNMEPDGKGRVRMEFIIPARGLIGFQTEFRTLTAGTGLLFHVFDHYGPKAEGAIGQRQNGVLISNDTGTSTAYAQFAMQERGRLLIEPGEEIYEGQIVGIHAKDNDLTVNALRAKQLTNFRAAGKDDALALTPPIKMSLEQALEFIDDDELVEVTPKQIRLRNKLRSETDRKRASRAA</sequence>
<dbReference type="NCBIfam" id="TIGR00231">
    <property type="entry name" value="small_GTP"/>
    <property type="match status" value="1"/>
</dbReference>
<dbReference type="InterPro" id="IPR000640">
    <property type="entry name" value="EFG_V-like"/>
</dbReference>
<keyword evidence="4" id="KW-0820">tRNA-binding</keyword>
<dbReference type="RefSeq" id="WP_123770896.1">
    <property type="nucleotide sequence ID" value="NZ_RKQN01000003.1"/>
</dbReference>
<gene>
    <name evidence="4" type="primary">bipA</name>
    <name evidence="6" type="ORF">EDC50_2591</name>
</gene>
<feature type="domain" description="Tr-type G" evidence="5">
    <location>
        <begin position="4"/>
        <end position="206"/>
    </location>
</feature>
<dbReference type="InterPro" id="IPR035647">
    <property type="entry name" value="EFG_III/V"/>
</dbReference>
<keyword evidence="4" id="KW-0699">rRNA-binding</keyword>
<dbReference type="Gene3D" id="3.30.70.240">
    <property type="match status" value="1"/>
</dbReference>
<dbReference type="InterPro" id="IPR035651">
    <property type="entry name" value="BipA_V"/>
</dbReference>
<dbReference type="SUPFAM" id="SSF50447">
    <property type="entry name" value="Translation proteins"/>
    <property type="match status" value="1"/>
</dbReference>
<accession>A0A3N4V7H7</accession>
<dbReference type="PANTHER" id="PTHR42908:SF8">
    <property type="entry name" value="TR-TYPE G DOMAIN-CONTAINING PROTEIN"/>
    <property type="match status" value="1"/>
</dbReference>
<dbReference type="InterPro" id="IPR006298">
    <property type="entry name" value="BipA"/>
</dbReference>
<dbReference type="GO" id="GO:0005525">
    <property type="term" value="F:GTP binding"/>
    <property type="evidence" value="ECO:0007669"/>
    <property type="project" value="UniProtKB-UniRule"/>
</dbReference>
<keyword evidence="4" id="KW-0963">Cytoplasm</keyword>
<dbReference type="SUPFAM" id="SSF54980">
    <property type="entry name" value="EF-G C-terminal domain-like"/>
    <property type="match status" value="2"/>
</dbReference>
<dbReference type="InterPro" id="IPR042116">
    <property type="entry name" value="TypA/BipA_C"/>
</dbReference>
<keyword evidence="4" id="KW-0694">RNA-binding</keyword>
<dbReference type="EMBL" id="RKQN01000003">
    <property type="protein sequence ID" value="RPE77325.1"/>
    <property type="molecule type" value="Genomic_DNA"/>
</dbReference>
<dbReference type="PANTHER" id="PTHR42908">
    <property type="entry name" value="TRANSLATION ELONGATION FACTOR-RELATED"/>
    <property type="match status" value="1"/>
</dbReference>
<evidence type="ECO:0000256" key="3">
    <source>
        <dbReference type="ARBA" id="ARBA00048548"/>
    </source>
</evidence>
<dbReference type="CDD" id="cd03691">
    <property type="entry name" value="BipA_TypA_II"/>
    <property type="match status" value="1"/>
</dbReference>
<dbReference type="GO" id="GO:0000027">
    <property type="term" value="P:ribosomal large subunit assembly"/>
    <property type="evidence" value="ECO:0007669"/>
    <property type="project" value="UniProtKB-UniRule"/>
</dbReference>
<keyword evidence="7" id="KW-1185">Reference proteome</keyword>
<dbReference type="FunFam" id="2.40.30.10:FF:000016">
    <property type="entry name" value="GTP-binding protein TypA"/>
    <property type="match status" value="1"/>
</dbReference>
<dbReference type="InterPro" id="IPR027417">
    <property type="entry name" value="P-loop_NTPase"/>
</dbReference>
<keyword evidence="2 4" id="KW-0342">GTP-binding</keyword>